<gene>
    <name evidence="2" type="ORF">CQU01_18420</name>
</gene>
<reference evidence="2 3" key="1">
    <citation type="submission" date="2019-07" db="EMBL/GenBank/DDBJ databases">
        <title>Whole genome shotgun sequence of Cerasibacillus quisquiliarum NBRC 102429.</title>
        <authorList>
            <person name="Hosoyama A."/>
            <person name="Uohara A."/>
            <person name="Ohji S."/>
            <person name="Ichikawa N."/>
        </authorList>
    </citation>
    <scope>NUCLEOTIDE SEQUENCE [LARGE SCALE GENOMIC DNA]</scope>
    <source>
        <strain evidence="2 3">NBRC 102429</strain>
    </source>
</reference>
<dbReference type="InterPro" id="IPR025711">
    <property type="entry name" value="PepSY"/>
</dbReference>
<dbReference type="OrthoDB" id="1919149at2"/>
<dbReference type="Gene3D" id="3.10.450.40">
    <property type="match status" value="1"/>
</dbReference>
<evidence type="ECO:0000259" key="1">
    <source>
        <dbReference type="Pfam" id="PF03413"/>
    </source>
</evidence>
<organism evidence="2 3">
    <name type="scientific">Cerasibacillus quisquiliarum</name>
    <dbReference type="NCBI Taxonomy" id="227865"/>
    <lineage>
        <taxon>Bacteria</taxon>
        <taxon>Bacillati</taxon>
        <taxon>Bacillota</taxon>
        <taxon>Bacilli</taxon>
        <taxon>Bacillales</taxon>
        <taxon>Bacillaceae</taxon>
        <taxon>Cerasibacillus</taxon>
    </lineage>
</organism>
<dbReference type="Proteomes" id="UP000321491">
    <property type="component" value="Unassembled WGS sequence"/>
</dbReference>
<feature type="domain" description="PepSY" evidence="1">
    <location>
        <begin position="34"/>
        <end position="89"/>
    </location>
</feature>
<proteinExistence type="predicted"/>
<dbReference type="RefSeq" id="WP_146937952.1">
    <property type="nucleotide sequence ID" value="NZ_BJXW01000020.1"/>
</dbReference>
<keyword evidence="3" id="KW-1185">Reference proteome</keyword>
<comment type="caution">
    <text evidence="2">The sequence shown here is derived from an EMBL/GenBank/DDBJ whole genome shotgun (WGS) entry which is preliminary data.</text>
</comment>
<evidence type="ECO:0000313" key="3">
    <source>
        <dbReference type="Proteomes" id="UP000321491"/>
    </source>
</evidence>
<name>A0A511UY95_9BACI</name>
<accession>A0A511UY95</accession>
<evidence type="ECO:0000313" key="2">
    <source>
        <dbReference type="EMBL" id="GEN31604.1"/>
    </source>
</evidence>
<protein>
    <recommendedName>
        <fullName evidence="1">PepSY domain-containing protein</fullName>
    </recommendedName>
</protein>
<dbReference type="AlphaFoldDB" id="A0A511UY95"/>
<dbReference type="Pfam" id="PF03413">
    <property type="entry name" value="PepSY"/>
    <property type="match status" value="1"/>
</dbReference>
<sequence>MQQNQYWGFPEQHLPYHPPTAQPGYQWFRQIVIEDAIGIARQQVAGEVVKAELEREHGRLYYEVDILATNGRKYEVKIDANNGAVLGVELD</sequence>
<dbReference type="EMBL" id="BJXW01000020">
    <property type="protein sequence ID" value="GEN31604.1"/>
    <property type="molecule type" value="Genomic_DNA"/>
</dbReference>